<dbReference type="Proteomes" id="UP000273405">
    <property type="component" value="Unassembled WGS sequence"/>
</dbReference>
<accession>A0A3A8NPV0</accession>
<reference evidence="3" key="1">
    <citation type="submission" date="2018-09" db="EMBL/GenBank/DDBJ databases">
        <authorList>
            <person name="Livingstone P.G."/>
            <person name="Whitworth D.E."/>
        </authorList>
    </citation>
    <scope>NUCLEOTIDE SEQUENCE [LARGE SCALE GENOMIC DNA]</scope>
    <source>
        <strain evidence="3">CA040B</strain>
    </source>
</reference>
<dbReference type="SUPFAM" id="SSF51735">
    <property type="entry name" value="NAD(P)-binding Rossmann-fold domains"/>
    <property type="match status" value="1"/>
</dbReference>
<evidence type="ECO:0000313" key="3">
    <source>
        <dbReference type="Proteomes" id="UP000273405"/>
    </source>
</evidence>
<gene>
    <name evidence="2" type="ORF">D7X12_05600</name>
</gene>
<keyword evidence="3" id="KW-1185">Reference proteome</keyword>
<dbReference type="Gene3D" id="3.40.50.720">
    <property type="entry name" value="NAD(P)-binding Rossmann-like Domain"/>
    <property type="match status" value="1"/>
</dbReference>
<sequence length="228" mass="25282">MKVILFGATGMVGQGVLRECLLDPEVERVLTVGRKATGQQHAKLRELVHQDFMDFSSVEEELTGYDACFFCLGVSAAGLKEEDYHRVTYDFTLAAAKTLVKRNPGMTFLYVSGTGTDSTEQGRSMWARVKGKTENALMKLPFKDSYMFRPGIIQPLDGIKSQTRAYRVGYAVMAPLTPVLKALFPKLITDTRRVGRAMLQVARHGAPKRLLENPDINSLAQEPLPRGA</sequence>
<feature type="domain" description="NAD(P)-binding" evidence="1">
    <location>
        <begin position="7"/>
        <end position="122"/>
    </location>
</feature>
<dbReference type="InterPro" id="IPR036291">
    <property type="entry name" value="NAD(P)-bd_dom_sf"/>
</dbReference>
<organism evidence="2 3">
    <name type="scientific">Corallococcus sicarius</name>
    <dbReference type="NCBI Taxonomy" id="2316726"/>
    <lineage>
        <taxon>Bacteria</taxon>
        <taxon>Pseudomonadati</taxon>
        <taxon>Myxococcota</taxon>
        <taxon>Myxococcia</taxon>
        <taxon>Myxococcales</taxon>
        <taxon>Cystobacterineae</taxon>
        <taxon>Myxococcaceae</taxon>
        <taxon>Corallococcus</taxon>
    </lineage>
</organism>
<proteinExistence type="predicted"/>
<dbReference type="OrthoDB" id="9798632at2"/>
<dbReference type="AlphaFoldDB" id="A0A3A8NPV0"/>
<dbReference type="PANTHER" id="PTHR14097:SF8">
    <property type="entry name" value="NAD(P)-BINDING DOMAIN-CONTAINING PROTEIN"/>
    <property type="match status" value="1"/>
</dbReference>
<dbReference type="Pfam" id="PF13460">
    <property type="entry name" value="NAD_binding_10"/>
    <property type="match status" value="1"/>
</dbReference>
<dbReference type="EMBL" id="RAWG01000023">
    <property type="protein sequence ID" value="RKH46397.1"/>
    <property type="molecule type" value="Genomic_DNA"/>
</dbReference>
<dbReference type="PANTHER" id="PTHR14097">
    <property type="entry name" value="OXIDOREDUCTASE HTATIP2"/>
    <property type="match status" value="1"/>
</dbReference>
<name>A0A3A8NPV0_9BACT</name>
<comment type="caution">
    <text evidence="2">The sequence shown here is derived from an EMBL/GenBank/DDBJ whole genome shotgun (WGS) entry which is preliminary data.</text>
</comment>
<evidence type="ECO:0000259" key="1">
    <source>
        <dbReference type="Pfam" id="PF13460"/>
    </source>
</evidence>
<dbReference type="RefSeq" id="WP_120624220.1">
    <property type="nucleotide sequence ID" value="NZ_RAWG01000023.1"/>
</dbReference>
<dbReference type="InterPro" id="IPR016040">
    <property type="entry name" value="NAD(P)-bd_dom"/>
</dbReference>
<protein>
    <submittedName>
        <fullName evidence="2">NAD-dependent epimerase/dehydratase family protein</fullName>
    </submittedName>
</protein>
<evidence type="ECO:0000313" key="2">
    <source>
        <dbReference type="EMBL" id="RKH46397.1"/>
    </source>
</evidence>